<name>A0AAU7Q3B4_9RICK</name>
<protein>
    <submittedName>
        <fullName evidence="1">Uncharacterized protein</fullName>
    </submittedName>
</protein>
<accession>A0AAU7Q3B4</accession>
<sequence>MLTGAVTNRSLKILRALSDRGATFANPLSLACPEREDYEQIVKFLAVYEFEPKLSGIVELSFFLVDYFCITKQSEYWNRCLDEVKRMKEEKIHNNVTFYNVLTGDSNELAYSAWKGVLLKTSEGDYKSKFPIYSNDLKHQLKIGNQRLDDLQIAERIIGKIFAKRVGKEGPFSRKIAGYLSNEDIENLRKATIQVQEPNNPSSTIKNECGETSRCLAKDENIIQPLKEAETITSKAIKTGVWVL</sequence>
<proteinExistence type="predicted"/>
<dbReference type="AlphaFoldDB" id="A0AAU7Q3B4"/>
<organism evidence="1">
    <name type="scientific">Wolbachia endosymbiont of Armadillidium arcangelii</name>
    <dbReference type="NCBI Taxonomy" id="3158571"/>
    <lineage>
        <taxon>Bacteria</taxon>
        <taxon>Pseudomonadati</taxon>
        <taxon>Pseudomonadota</taxon>
        <taxon>Alphaproteobacteria</taxon>
        <taxon>Rickettsiales</taxon>
        <taxon>Anaplasmataceae</taxon>
        <taxon>Wolbachieae</taxon>
        <taxon>Wolbachia</taxon>
    </lineage>
</organism>
<evidence type="ECO:0000313" key="1">
    <source>
        <dbReference type="EMBL" id="XBS67469.1"/>
    </source>
</evidence>
<dbReference type="RefSeq" id="WP_349968050.1">
    <property type="nucleotide sequence ID" value="NZ_CP157942.1"/>
</dbReference>
<dbReference type="EMBL" id="CP157942">
    <property type="protein sequence ID" value="XBS67469.1"/>
    <property type="molecule type" value="Genomic_DNA"/>
</dbReference>
<reference evidence="1" key="1">
    <citation type="submission" date="2024-06" db="EMBL/GenBank/DDBJ databases">
        <authorList>
            <person name="Dussert Y."/>
            <person name="Peccoud J."/>
            <person name="Pigeault R."/>
        </authorList>
    </citation>
    <scope>NUCLEOTIDE SEQUENCE</scope>
    <source>
        <strain evidence="1">WArc</strain>
    </source>
</reference>
<gene>
    <name evidence="1" type="ORF">ABLO99_02045</name>
</gene>